<feature type="region of interest" description="Disordered" evidence="5">
    <location>
        <begin position="147"/>
        <end position="166"/>
    </location>
</feature>
<dbReference type="PROSITE" id="PS51186">
    <property type="entry name" value="GNAT"/>
    <property type="match status" value="1"/>
</dbReference>
<comment type="similarity">
    <text evidence="1 4">Belongs to the acetyltransferase Eis family.</text>
</comment>
<sequence length="414" mass="45338">MSVDVRAVTDSEFHDWQRALRTGFLRTPVVSDAEVADRLAHADLARTLGAFDRDRIVATFRSFRQEVSTVGGGSLAADAITQVTVSPTHRRRGLLSRMMSADLAAAKERGDAIATLIAAEYPIYGRFGFGAASWAAEWSVDVRRAGLDPRRSGRPEDGGRIDLTDGDEIRKTGPEVHRRLAGLRAGVTHRDTRGWEQGTGLGHQSDPWREPFYAMYRSASGEVEGFVAYTADDKWDDAKQPVNTATVRDLIAVTPAAERALWHYLCSIDWIATVRSGYRAPDDLLPLLLPDPRAARMLTYVDMLWVRVLDVVRVLESRTYPVEGSLVLEVRDADGLAGGRFRLDASPAGASCVRTSASPDLAFDVAEAGTLAFGDESAVRLSRLGRVEELTPGAAARADLLFRTPLRPFSPDIF</sequence>
<dbReference type="Pfam" id="PF13530">
    <property type="entry name" value="SCP2_2"/>
    <property type="match status" value="1"/>
</dbReference>
<dbReference type="Gene3D" id="3.40.630.30">
    <property type="match status" value="2"/>
</dbReference>
<dbReference type="HAMAP" id="MF_01812">
    <property type="entry name" value="Eis"/>
    <property type="match status" value="1"/>
</dbReference>
<dbReference type="InterPro" id="IPR016181">
    <property type="entry name" value="Acyl_CoA_acyltransferase"/>
</dbReference>
<feature type="active site" description="Proton donor" evidence="4">
    <location>
        <position position="124"/>
    </location>
</feature>
<evidence type="ECO:0000256" key="3">
    <source>
        <dbReference type="ARBA" id="ARBA00023315"/>
    </source>
</evidence>
<reference evidence="7" key="1">
    <citation type="submission" date="2021-09" db="EMBL/GenBank/DDBJ databases">
        <title>Complete genome sequence and metabolic characterization of Streptomyces tanashiensis DSM 731 the producer of antibacterial Kalafungin and diverse secondary metabolites.</title>
        <authorList>
            <person name="Abbasi M.N."/>
            <person name="Anwar M.N."/>
            <person name="Alam K."/>
            <person name="Shoaib M."/>
            <person name="Lin Z."/>
            <person name="Hayat M."/>
            <person name="Ali M.I."/>
            <person name="Malik H.M.T."/>
            <person name="Ahmed I."/>
            <person name="Li A."/>
            <person name="Hailong Wang H."/>
            <person name="Zhang Y."/>
        </authorList>
    </citation>
    <scope>NUCLEOTIDE SEQUENCE</scope>
    <source>
        <strain evidence="7">Kala</strain>
    </source>
</reference>
<dbReference type="InterPro" id="IPR041380">
    <property type="entry name" value="Acetyltransf_17"/>
</dbReference>
<organism evidence="7 8">
    <name type="scientific">Streptomyces tanashiensis</name>
    <dbReference type="NCBI Taxonomy" id="67367"/>
    <lineage>
        <taxon>Bacteria</taxon>
        <taxon>Bacillati</taxon>
        <taxon>Actinomycetota</taxon>
        <taxon>Actinomycetes</taxon>
        <taxon>Kitasatosporales</taxon>
        <taxon>Streptomycetaceae</taxon>
        <taxon>Streptomyces</taxon>
    </lineage>
</organism>
<dbReference type="InterPro" id="IPR000182">
    <property type="entry name" value="GNAT_dom"/>
</dbReference>
<evidence type="ECO:0000256" key="1">
    <source>
        <dbReference type="ARBA" id="ARBA00009213"/>
    </source>
</evidence>
<evidence type="ECO:0000256" key="4">
    <source>
        <dbReference type="HAMAP-Rule" id="MF_01812"/>
    </source>
</evidence>
<dbReference type="EMBL" id="CP084204">
    <property type="protein sequence ID" value="UZX22653.1"/>
    <property type="molecule type" value="Genomic_DNA"/>
</dbReference>
<feature type="binding site" evidence="4">
    <location>
        <begin position="91"/>
        <end position="96"/>
    </location>
    <ligand>
        <name>acetyl-CoA</name>
        <dbReference type="ChEBI" id="CHEBI:57288"/>
    </ligand>
</feature>
<feature type="domain" description="N-acetyltransferase" evidence="6">
    <location>
        <begin position="3"/>
        <end position="154"/>
    </location>
</feature>
<dbReference type="RefSeq" id="WP_190107224.1">
    <property type="nucleotide sequence ID" value="NZ_BMUH01000022.1"/>
</dbReference>
<evidence type="ECO:0000256" key="2">
    <source>
        <dbReference type="ARBA" id="ARBA00022679"/>
    </source>
</evidence>
<dbReference type="CDD" id="cd04301">
    <property type="entry name" value="NAT_SF"/>
    <property type="match status" value="1"/>
</dbReference>
<evidence type="ECO:0000313" key="8">
    <source>
        <dbReference type="Proteomes" id="UP001164506"/>
    </source>
</evidence>
<dbReference type="Pfam" id="PF17668">
    <property type="entry name" value="Acetyltransf_17"/>
    <property type="match status" value="1"/>
</dbReference>
<feature type="binding site" evidence="4">
    <location>
        <begin position="83"/>
        <end position="85"/>
    </location>
    <ligand>
        <name>acetyl-CoA</name>
        <dbReference type="ChEBI" id="CHEBI:57288"/>
    </ligand>
</feature>
<dbReference type="Pfam" id="PF13527">
    <property type="entry name" value="Acetyltransf_9"/>
    <property type="match status" value="1"/>
</dbReference>
<dbReference type="InterPro" id="IPR051554">
    <property type="entry name" value="Acetyltransferase_Eis"/>
</dbReference>
<dbReference type="SUPFAM" id="SSF55718">
    <property type="entry name" value="SCP-like"/>
    <property type="match status" value="1"/>
</dbReference>
<keyword evidence="3 4" id="KW-0012">Acyltransferase</keyword>
<dbReference type="Gene3D" id="3.30.1050.10">
    <property type="entry name" value="SCP2 sterol-binding domain"/>
    <property type="match status" value="1"/>
</dbReference>
<dbReference type="InterPro" id="IPR022902">
    <property type="entry name" value="NAcTrfase_Eis"/>
</dbReference>
<keyword evidence="8" id="KW-1185">Reference proteome</keyword>
<dbReference type="PANTHER" id="PTHR37817">
    <property type="entry name" value="N-ACETYLTRANSFERASE EIS"/>
    <property type="match status" value="1"/>
</dbReference>
<dbReference type="InterPro" id="IPR025559">
    <property type="entry name" value="Eis_dom"/>
</dbReference>
<dbReference type="Proteomes" id="UP001164506">
    <property type="component" value="Chromosome"/>
</dbReference>
<keyword evidence="2 4" id="KW-0808">Transferase</keyword>
<comment type="caution">
    <text evidence="4">Lacks conserved residue(s) required for the propagation of feature annotation.</text>
</comment>
<dbReference type="PANTHER" id="PTHR37817:SF1">
    <property type="entry name" value="N-ACETYLTRANSFERASE EIS"/>
    <property type="match status" value="1"/>
</dbReference>
<dbReference type="NCBIfam" id="NF002367">
    <property type="entry name" value="PRK01346.1-4"/>
    <property type="match status" value="1"/>
</dbReference>
<comment type="subunit">
    <text evidence="4">Homohexamer; trimer of dimers.</text>
</comment>
<protein>
    <submittedName>
        <fullName evidence="7">GNAT family N-acetyltransferase</fullName>
    </submittedName>
</protein>
<accession>A0ABY6R0B6</accession>
<evidence type="ECO:0000313" key="7">
    <source>
        <dbReference type="EMBL" id="UZX22653.1"/>
    </source>
</evidence>
<gene>
    <name evidence="7" type="ORF">LDH80_18745</name>
</gene>
<proteinExistence type="inferred from homology"/>
<feature type="active site" description="Proton acceptor; via carboxylate" evidence="4">
    <location>
        <position position="414"/>
    </location>
</feature>
<name>A0ABY6R0B6_9ACTN</name>
<dbReference type="InterPro" id="IPR036527">
    <property type="entry name" value="SCP2_sterol-bd_dom_sf"/>
</dbReference>
<evidence type="ECO:0000256" key="5">
    <source>
        <dbReference type="SAM" id="MobiDB-lite"/>
    </source>
</evidence>
<evidence type="ECO:0000259" key="6">
    <source>
        <dbReference type="PROSITE" id="PS51186"/>
    </source>
</evidence>
<dbReference type="GeneID" id="95601518"/>
<dbReference type="SUPFAM" id="SSF55729">
    <property type="entry name" value="Acyl-CoA N-acyltransferases (Nat)"/>
    <property type="match status" value="1"/>
</dbReference>